<dbReference type="PANTHER" id="PTHR19879">
    <property type="entry name" value="TRANSCRIPTION INITIATION FACTOR TFIID"/>
    <property type="match status" value="1"/>
</dbReference>
<dbReference type="PROSITE" id="PS50294">
    <property type="entry name" value="WD_REPEATS_REGION"/>
    <property type="match status" value="3"/>
</dbReference>
<dbReference type="PRINTS" id="PR00320">
    <property type="entry name" value="GPROTEINBRPT"/>
</dbReference>
<dbReference type="SUPFAM" id="SSF50978">
    <property type="entry name" value="WD40 repeat-like"/>
    <property type="match status" value="1"/>
</dbReference>
<dbReference type="InterPro" id="IPR020472">
    <property type="entry name" value="WD40_PAC1"/>
</dbReference>
<keyword evidence="1 3" id="KW-0853">WD repeat</keyword>
<evidence type="ECO:0000313" key="5">
    <source>
        <dbReference type="Proteomes" id="UP000023152"/>
    </source>
</evidence>
<dbReference type="AlphaFoldDB" id="X6LTJ3"/>
<feature type="repeat" description="WD" evidence="3">
    <location>
        <begin position="1"/>
        <end position="22"/>
    </location>
</feature>
<keyword evidence="5" id="KW-1185">Reference proteome</keyword>
<keyword evidence="2" id="KW-0677">Repeat</keyword>
<dbReference type="Gene3D" id="2.130.10.10">
    <property type="entry name" value="YVTN repeat-like/Quinoprotein amine dehydrogenase"/>
    <property type="match status" value="2"/>
</dbReference>
<feature type="repeat" description="WD" evidence="3">
    <location>
        <begin position="23"/>
        <end position="64"/>
    </location>
</feature>
<dbReference type="Pfam" id="PF00400">
    <property type="entry name" value="WD40"/>
    <property type="match status" value="3"/>
</dbReference>
<dbReference type="CDD" id="cd00200">
    <property type="entry name" value="WD40"/>
    <property type="match status" value="1"/>
</dbReference>
<comment type="caution">
    <text evidence="4">The sequence shown here is derived from an EMBL/GenBank/DDBJ whole genome shotgun (WGS) entry which is preliminary data.</text>
</comment>
<dbReference type="InterPro" id="IPR015943">
    <property type="entry name" value="WD40/YVTN_repeat-like_dom_sf"/>
</dbReference>
<gene>
    <name evidence="4" type="ORF">RFI_32143</name>
</gene>
<dbReference type="OMA" id="CINTFED"/>
<proteinExistence type="predicted"/>
<reference evidence="4 5" key="1">
    <citation type="journal article" date="2013" name="Curr. Biol.">
        <title>The Genome of the Foraminiferan Reticulomyxa filosa.</title>
        <authorList>
            <person name="Glockner G."/>
            <person name="Hulsmann N."/>
            <person name="Schleicher M."/>
            <person name="Noegel A.A."/>
            <person name="Eichinger L."/>
            <person name="Gallinger C."/>
            <person name="Pawlowski J."/>
            <person name="Sierra R."/>
            <person name="Euteneuer U."/>
            <person name="Pillet L."/>
            <person name="Moustafa A."/>
            <person name="Platzer M."/>
            <person name="Groth M."/>
            <person name="Szafranski K."/>
            <person name="Schliwa M."/>
        </authorList>
    </citation>
    <scope>NUCLEOTIDE SEQUENCE [LARGE SCALE GENOMIC DNA]</scope>
</reference>
<dbReference type="SMART" id="SM00320">
    <property type="entry name" value="WD40"/>
    <property type="match status" value="3"/>
</dbReference>
<dbReference type="Proteomes" id="UP000023152">
    <property type="component" value="Unassembled WGS sequence"/>
</dbReference>
<protein>
    <submittedName>
        <fullName evidence="4">Uncharacterized protein</fullName>
    </submittedName>
</protein>
<dbReference type="InterPro" id="IPR001680">
    <property type="entry name" value="WD40_rpt"/>
</dbReference>
<dbReference type="PROSITE" id="PS00678">
    <property type="entry name" value="WD_REPEATS_1"/>
    <property type="match status" value="1"/>
</dbReference>
<dbReference type="OrthoDB" id="538223at2759"/>
<dbReference type="PANTHER" id="PTHR19879:SF9">
    <property type="entry name" value="TRANSCRIPTION INITIATION FACTOR TFIID SUBUNIT 5"/>
    <property type="match status" value="1"/>
</dbReference>
<evidence type="ECO:0000256" key="2">
    <source>
        <dbReference type="ARBA" id="ARBA00022737"/>
    </source>
</evidence>
<dbReference type="InterPro" id="IPR019775">
    <property type="entry name" value="WD40_repeat_CS"/>
</dbReference>
<evidence type="ECO:0000256" key="1">
    <source>
        <dbReference type="ARBA" id="ARBA00022574"/>
    </source>
</evidence>
<evidence type="ECO:0000313" key="4">
    <source>
        <dbReference type="EMBL" id="ETO05253.1"/>
    </source>
</evidence>
<name>X6LTJ3_RETFI</name>
<organism evidence="4 5">
    <name type="scientific">Reticulomyxa filosa</name>
    <dbReference type="NCBI Taxonomy" id="46433"/>
    <lineage>
        <taxon>Eukaryota</taxon>
        <taxon>Sar</taxon>
        <taxon>Rhizaria</taxon>
        <taxon>Retaria</taxon>
        <taxon>Foraminifera</taxon>
        <taxon>Monothalamids</taxon>
        <taxon>Reticulomyxidae</taxon>
        <taxon>Reticulomyxa</taxon>
    </lineage>
</organism>
<accession>X6LTJ3</accession>
<feature type="repeat" description="WD" evidence="3">
    <location>
        <begin position="107"/>
        <end position="140"/>
    </location>
</feature>
<dbReference type="EMBL" id="ASPP01028355">
    <property type="protein sequence ID" value="ETO05253.1"/>
    <property type="molecule type" value="Genomic_DNA"/>
</dbReference>
<dbReference type="InterPro" id="IPR036322">
    <property type="entry name" value="WD40_repeat_dom_sf"/>
</dbReference>
<dbReference type="PROSITE" id="PS50082">
    <property type="entry name" value="WD_REPEATS_2"/>
    <property type="match status" value="4"/>
</dbReference>
<sequence>MSGSNDKTIRLWNALTGEMLQILEGHKHHISSVQFSPDGSKIVSGSWDKTVRLWDTLSGKQLQVLEGHTSITSFVQFSPGGSIIASGSYDNTIRLWDVASGKQLQKLEGHSDTITSIEFSSDGFKIVSASNDKTIRLWKLPSQYHKINFSDPENSNLCLWKCVWQSGVPYCGLSMKRSIWKGAKGLISPQILLVEQRGGTF</sequence>
<evidence type="ECO:0000256" key="3">
    <source>
        <dbReference type="PROSITE-ProRule" id="PRU00221"/>
    </source>
</evidence>
<feature type="repeat" description="WD" evidence="3">
    <location>
        <begin position="65"/>
        <end position="106"/>
    </location>
</feature>